<dbReference type="EMBL" id="CP016618">
    <property type="protein sequence ID" value="ANY83381.1"/>
    <property type="molecule type" value="Genomic_DNA"/>
</dbReference>
<protein>
    <submittedName>
        <fullName evidence="1">Uncharacterized protein</fullName>
    </submittedName>
</protein>
<evidence type="ECO:0000313" key="1">
    <source>
        <dbReference type="EMBL" id="ANY83381.1"/>
    </source>
</evidence>
<dbReference type="KEGG" id="moc:BB934_34375"/>
<accession>A0A1B2ETU5</accession>
<geneLocation type="plasmid" evidence="1">
    <name>unnamed3</name>
</geneLocation>
<organism evidence="1">
    <name type="scientific">Microvirga ossetica</name>
    <dbReference type="NCBI Taxonomy" id="1882682"/>
    <lineage>
        <taxon>Bacteria</taxon>
        <taxon>Pseudomonadati</taxon>
        <taxon>Pseudomonadota</taxon>
        <taxon>Alphaproteobacteria</taxon>
        <taxon>Hyphomicrobiales</taxon>
        <taxon>Methylobacteriaceae</taxon>
        <taxon>Microvirga</taxon>
    </lineage>
</organism>
<sequence length="69" mass="7518">MITGSCTVYLMRCLSECLNEIVYIIIAVVKEPVYEQRPSSVIDAADPAQPAFRLAKTIAKGLGFASPTR</sequence>
<name>A0A1B2ETU5_9HYPH</name>
<keyword evidence="1" id="KW-0614">Plasmid</keyword>
<dbReference type="AlphaFoldDB" id="A0A1B2ETU5"/>
<gene>
    <name evidence="1" type="ORF">BB934_34375</name>
</gene>
<proteinExistence type="predicted"/>
<reference evidence="1" key="1">
    <citation type="submission" date="2016-07" db="EMBL/GenBank/DDBJ databases">
        <title>Microvirga ossetica sp. nov. a new species of rhizobia isolated from root nodules of the legume species Vicia alpestris Steven originated from North Ossetia region in the Caucasus.</title>
        <authorList>
            <person name="Safronova V.I."/>
            <person name="Kuznetsova I.G."/>
            <person name="Sazanova A.L."/>
            <person name="Belimov A."/>
            <person name="Andronov E."/>
            <person name="Osledkin Y.S."/>
            <person name="Onishchuk O.P."/>
            <person name="Kurchak O.N."/>
            <person name="Shaposhnikov A.I."/>
            <person name="Willems A."/>
            <person name="Tikhonovich I.A."/>
        </authorList>
    </citation>
    <scope>NUCLEOTIDE SEQUENCE [LARGE SCALE GENOMIC DNA]</scope>
    <source>
        <strain evidence="1">V5/3M</strain>
        <plasmid evidence="1">unnamed3</plasmid>
    </source>
</reference>